<feature type="transmembrane region" description="Helical" evidence="6">
    <location>
        <begin position="268"/>
        <end position="287"/>
    </location>
</feature>
<protein>
    <submittedName>
        <fullName evidence="7">Polysaccharide biosynthesis protein</fullName>
    </submittedName>
</protein>
<dbReference type="PANTHER" id="PTHR30250:SF26">
    <property type="entry name" value="PSMA PROTEIN"/>
    <property type="match status" value="1"/>
</dbReference>
<dbReference type="InterPro" id="IPR050833">
    <property type="entry name" value="Poly_Biosynth_Transport"/>
</dbReference>
<dbReference type="KEGG" id="mmt:Metme_1194"/>
<feature type="transmembrane region" description="Helical" evidence="6">
    <location>
        <begin position="227"/>
        <end position="248"/>
    </location>
</feature>
<feature type="transmembrane region" description="Helical" evidence="6">
    <location>
        <begin position="157"/>
        <end position="177"/>
    </location>
</feature>
<dbReference type="HOGENOM" id="CLU_040633_0_0_6"/>
<reference key="2">
    <citation type="submission" date="2011-05" db="EMBL/GenBank/DDBJ databases">
        <title>Complete genome sequence of the aerobic marine methanotroph Methylomonas methanica MC09.</title>
        <authorList>
            <person name="Boden R."/>
            <person name="Cunliffe M."/>
            <person name="Scanlan J."/>
            <person name="Moussard H."/>
            <person name="Kits K.D."/>
            <person name="Klotz M."/>
            <person name="Jetten M."/>
            <person name="Vuilleumier S."/>
            <person name="Han J."/>
            <person name="Peters L."/>
            <person name="Mikhailova N."/>
            <person name="Teshima H."/>
            <person name="Tapia R."/>
            <person name="Kyrpides N."/>
            <person name="Ivanova N."/>
            <person name="Pagani I."/>
            <person name="Cheng J.-F."/>
            <person name="Goodwin L."/>
            <person name="Han C."/>
            <person name="Hauser L."/>
            <person name="Land M."/>
            <person name="Lapidus A."/>
            <person name="Lucas S."/>
            <person name="Pitluck S."/>
            <person name="Woyke T."/>
            <person name="Stein L.Y."/>
            <person name="Murrell C."/>
        </authorList>
    </citation>
    <scope>NUCLEOTIDE SEQUENCE</scope>
    <source>
        <strain>MC09</strain>
    </source>
</reference>
<feature type="transmembrane region" description="Helical" evidence="6">
    <location>
        <begin position="12"/>
        <end position="36"/>
    </location>
</feature>
<keyword evidence="4 6" id="KW-1133">Transmembrane helix</keyword>
<evidence type="ECO:0000256" key="1">
    <source>
        <dbReference type="ARBA" id="ARBA00004651"/>
    </source>
</evidence>
<dbReference type="eggNOG" id="COG2244">
    <property type="taxonomic scope" value="Bacteria"/>
</dbReference>
<evidence type="ECO:0000256" key="3">
    <source>
        <dbReference type="ARBA" id="ARBA00022692"/>
    </source>
</evidence>
<dbReference type="PANTHER" id="PTHR30250">
    <property type="entry name" value="PST FAMILY PREDICTED COLANIC ACID TRANSPORTER"/>
    <property type="match status" value="1"/>
</dbReference>
<evidence type="ECO:0000313" key="7">
    <source>
        <dbReference type="EMBL" id="AEF99622.1"/>
    </source>
</evidence>
<feature type="transmembrane region" description="Helical" evidence="6">
    <location>
        <begin position="299"/>
        <end position="329"/>
    </location>
</feature>
<feature type="transmembrane region" description="Helical" evidence="6">
    <location>
        <begin position="396"/>
        <end position="416"/>
    </location>
</feature>
<evidence type="ECO:0000256" key="4">
    <source>
        <dbReference type="ARBA" id="ARBA00022989"/>
    </source>
</evidence>
<evidence type="ECO:0000256" key="2">
    <source>
        <dbReference type="ARBA" id="ARBA00022475"/>
    </source>
</evidence>
<feature type="transmembrane region" description="Helical" evidence="6">
    <location>
        <begin position="125"/>
        <end position="145"/>
    </location>
</feature>
<dbReference type="GO" id="GO:0005886">
    <property type="term" value="C:plasma membrane"/>
    <property type="evidence" value="ECO:0007669"/>
    <property type="project" value="UniProtKB-SubCell"/>
</dbReference>
<evidence type="ECO:0000313" key="8">
    <source>
        <dbReference type="Proteomes" id="UP000008888"/>
    </source>
</evidence>
<organism evidence="7 8">
    <name type="scientific">Methylomonas methanica (strain DSM 25384 / MC09)</name>
    <dbReference type="NCBI Taxonomy" id="857087"/>
    <lineage>
        <taxon>Bacteria</taxon>
        <taxon>Pseudomonadati</taxon>
        <taxon>Pseudomonadota</taxon>
        <taxon>Gammaproteobacteria</taxon>
        <taxon>Methylococcales</taxon>
        <taxon>Methylococcaceae</taxon>
        <taxon>Methylomonas</taxon>
    </lineage>
</organism>
<dbReference type="Proteomes" id="UP000008888">
    <property type="component" value="Chromosome"/>
</dbReference>
<feature type="transmembrane region" description="Helical" evidence="6">
    <location>
        <begin position="370"/>
        <end position="390"/>
    </location>
</feature>
<keyword evidence="3 6" id="KW-0812">Transmembrane</keyword>
<dbReference type="Pfam" id="PF13440">
    <property type="entry name" value="Polysacc_synt_3"/>
    <property type="match status" value="1"/>
</dbReference>
<feature type="transmembrane region" description="Helical" evidence="6">
    <location>
        <begin position="42"/>
        <end position="63"/>
    </location>
</feature>
<reference evidence="8" key="3">
    <citation type="submission" date="2011-05" db="EMBL/GenBank/DDBJ databases">
        <title>Complete sequence of Methylomonas methanica MC09.</title>
        <authorList>
            <consortium name="US DOE Joint Genome Institute"/>
            <person name="Lucas S."/>
            <person name="Han J."/>
            <person name="Lapidus A."/>
            <person name="Cheng J.-F."/>
            <person name="Goodwin L."/>
            <person name="Pitluck S."/>
            <person name="Peters L."/>
            <person name="Mikhailova N."/>
            <person name="Teshima H."/>
            <person name="Han C."/>
            <person name="Tapia R."/>
            <person name="Land M."/>
            <person name="Hauser L."/>
            <person name="Kyrpides N."/>
            <person name="Ivanova N."/>
            <person name="Pagani I."/>
            <person name="Stein L."/>
            <person name="Woyke T."/>
        </authorList>
    </citation>
    <scope>NUCLEOTIDE SEQUENCE [LARGE SCALE GENOMIC DNA]</scope>
    <source>
        <strain evidence="8">MC09</strain>
    </source>
</reference>
<feature type="transmembrane region" description="Helical" evidence="6">
    <location>
        <begin position="183"/>
        <end position="206"/>
    </location>
</feature>
<name>F9ZWF3_METMM</name>
<evidence type="ECO:0000256" key="6">
    <source>
        <dbReference type="SAM" id="Phobius"/>
    </source>
</evidence>
<comment type="subcellular location">
    <subcellularLocation>
        <location evidence="1">Cell membrane</location>
        <topology evidence="1">Multi-pass membrane protein</topology>
    </subcellularLocation>
</comment>
<evidence type="ECO:0000256" key="5">
    <source>
        <dbReference type="ARBA" id="ARBA00023136"/>
    </source>
</evidence>
<gene>
    <name evidence="7" type="ordered locus">Metme_1194</name>
</gene>
<keyword evidence="8" id="KW-1185">Reference proteome</keyword>
<dbReference type="AlphaFoldDB" id="F9ZWF3"/>
<feature type="transmembrane region" description="Helical" evidence="6">
    <location>
        <begin position="84"/>
        <end position="105"/>
    </location>
</feature>
<keyword evidence="5 6" id="KW-0472">Membrane</keyword>
<feature type="transmembrane region" description="Helical" evidence="6">
    <location>
        <begin position="341"/>
        <end position="363"/>
    </location>
</feature>
<accession>F9ZWF3</accession>
<keyword evidence="2" id="KW-1003">Cell membrane</keyword>
<dbReference type="EMBL" id="CP002738">
    <property type="protein sequence ID" value="AEF99622.1"/>
    <property type="molecule type" value="Genomic_DNA"/>
</dbReference>
<dbReference type="STRING" id="857087.Metme_1194"/>
<sequence>MKCMKDSVNANTLWSLFGGGVPALAGLAAIPLLVHLLNVERFALVSLLLSFNLFFFVYDVGLTRTMHFMAPKKVYLTMEGAGRLVTSCLFVGLLIGLVLTLFFSWVSPLLVLNWLNVDTSMRQEAIPAFQITSVGIMPALLINVLKGNLEGRQLFRSANICKIISGVSLFIFPVIAACYSDKLFVIAWAILISRVLSFLVYVKLTFSRFSLAHIRMHWGDSRKIIRYTFWAGISGFFATLFIYGDRFIVAGYIDTTSLAIYITSQDVLIRYLLVPWSIAIVLAPFFASENLDAIAFTKAYSTAIINISILTLGFVCVAISLLFFAVPIWLNADLVSITRQLGSILMIGVVFAAFSQLPLIYLYAKGQAKLLSAIFIGEGFLYLLIAPFIFDEFGVIGAACVWSVRLFLELMLLSYFSHRLLRL</sequence>
<reference evidence="7 8" key="1">
    <citation type="journal article" date="2011" name="J. Bacteriol.">
        <title>Complete Genome Sequence of the Aerobic Marine Methanotroph Methylomonas methanica MC09.</title>
        <authorList>
            <person name="Boden R."/>
            <person name="Cunliffe M."/>
            <person name="Scanlan J."/>
            <person name="Moussard H."/>
            <person name="Kits K.D."/>
            <person name="Klotz M.G."/>
            <person name="Jetten M.S."/>
            <person name="Vuilleumier S."/>
            <person name="Han J."/>
            <person name="Peters L."/>
            <person name="Mikhailova N."/>
            <person name="Teshima H."/>
            <person name="Tapia R."/>
            <person name="Kyrpides N."/>
            <person name="Ivanova N."/>
            <person name="Pagani I."/>
            <person name="Cheng J.F."/>
            <person name="Goodwin L."/>
            <person name="Han C."/>
            <person name="Hauser L."/>
            <person name="Land M.L."/>
            <person name="Lapidus A."/>
            <person name="Lucas S."/>
            <person name="Pitluck S."/>
            <person name="Woyke T."/>
            <person name="Stein L."/>
            <person name="Murrell J.C."/>
        </authorList>
    </citation>
    <scope>NUCLEOTIDE SEQUENCE [LARGE SCALE GENOMIC DNA]</scope>
    <source>
        <strain evidence="7 8">MC09</strain>
    </source>
</reference>
<proteinExistence type="predicted"/>